<sequence>MTKGNYICGLYQTEYIETKWTISVRRDDGEAQCNSYNQISAKSLGWWCLACGKHHYQVDIVLNVSQGGQRETEPASCLLSKDKTTDEGSRNNGESLAAAVADRGHDITTKKDRGVLKMVKRVGTSDENPMIRDKASVNYKGKVSNGKKSDSSHDRNEPVFFSLSKGQAMKAWHIGVATMMKGETCLLPCKAEDAYGSAGSIPQISWNATLPLETELLGFKGEDLFEERGIIQRIKQKGEGYSNPNEGKFTEQDAKEEASKAMVKKGLPTEKQQKAKQWKKKPQKGNYDPTLRRDES</sequence>
<name>A0AC55CLX1_ECHTE</name>
<gene>
    <name evidence="2" type="primary">LOC101647054</name>
</gene>
<evidence type="ECO:0000313" key="2">
    <source>
        <dbReference type="RefSeq" id="XP_045141207.1"/>
    </source>
</evidence>
<protein>
    <submittedName>
        <fullName evidence="2">Peptidyl-prolyl cis-trans isomerase FKBP5-like</fullName>
    </submittedName>
</protein>
<reference evidence="2" key="1">
    <citation type="submission" date="2025-08" db="UniProtKB">
        <authorList>
            <consortium name="RefSeq"/>
        </authorList>
    </citation>
    <scope>IDENTIFICATION</scope>
</reference>
<keyword evidence="1" id="KW-1185">Reference proteome</keyword>
<proteinExistence type="predicted"/>
<evidence type="ECO:0000313" key="1">
    <source>
        <dbReference type="Proteomes" id="UP000694863"/>
    </source>
</evidence>
<dbReference type="Proteomes" id="UP000694863">
    <property type="component" value="Unplaced"/>
</dbReference>
<dbReference type="RefSeq" id="XP_045141207.1">
    <property type="nucleotide sequence ID" value="XM_045285272.1"/>
</dbReference>
<accession>A0AC55CLX1</accession>
<organism evidence="1 2">
    <name type="scientific">Echinops telfairi</name>
    <name type="common">Lesser hedgehog tenrec</name>
    <dbReference type="NCBI Taxonomy" id="9371"/>
    <lineage>
        <taxon>Eukaryota</taxon>
        <taxon>Metazoa</taxon>
        <taxon>Chordata</taxon>
        <taxon>Craniata</taxon>
        <taxon>Vertebrata</taxon>
        <taxon>Euteleostomi</taxon>
        <taxon>Mammalia</taxon>
        <taxon>Eutheria</taxon>
        <taxon>Afrotheria</taxon>
        <taxon>Tenrecidae</taxon>
        <taxon>Tenrecinae</taxon>
        <taxon>Echinops</taxon>
    </lineage>
</organism>